<evidence type="ECO:0000259" key="4">
    <source>
        <dbReference type="PROSITE" id="PS50949"/>
    </source>
</evidence>
<keyword evidence="1" id="KW-0805">Transcription regulation</keyword>
<reference evidence="5 6" key="1">
    <citation type="journal article" date="2018" name="J. Biol. Chem.">
        <title>Discovery of the actinoplanic acid pathway in Streptomyces rapamycinicus reveals a genetically conserved synergism with rapamycin.</title>
        <authorList>
            <person name="Mrak P."/>
            <person name="Krastel P."/>
            <person name="Pivk Lukancic P."/>
            <person name="Tao J."/>
            <person name="Pistorius D."/>
            <person name="Moore C.M."/>
        </authorList>
    </citation>
    <scope>NUCLEOTIDE SEQUENCE [LARGE SCALE GENOMIC DNA]</scope>
    <source>
        <strain evidence="5 6">NRRL 5491</strain>
    </source>
</reference>
<dbReference type="SUPFAM" id="SSF48008">
    <property type="entry name" value="GntR ligand-binding domain-like"/>
    <property type="match status" value="1"/>
</dbReference>
<dbReference type="InterPro" id="IPR000524">
    <property type="entry name" value="Tscrpt_reg_HTH_GntR"/>
</dbReference>
<dbReference type="AlphaFoldDB" id="A0A3L8R6D1"/>
<dbReference type="Gene3D" id="1.10.10.10">
    <property type="entry name" value="Winged helix-like DNA-binding domain superfamily/Winged helix DNA-binding domain"/>
    <property type="match status" value="1"/>
</dbReference>
<sequence length="231" mass="25120">MAGAKRGRATLATHPMAVPSRPDMIAARLRQALADGEITEGEQLVEPDLVASFGASRPTVREALQRLVQEGLVTAIPHRGVFVTTFSPEDLADIYDARRAIETSAALRLAETQDPAVLASLREQHRAMTAAVTADDPAELTAADMRFHEMLVACLRNQRLERTSRTLLVETRMCLARLEGHYSMPQEAVDEHADIVGAIESADIAAVIKAVGDHMTNAAELLDRLHARRAS</sequence>
<evidence type="ECO:0000256" key="2">
    <source>
        <dbReference type="ARBA" id="ARBA00023125"/>
    </source>
</evidence>
<feature type="domain" description="HTH gntR-type" evidence="4">
    <location>
        <begin position="19"/>
        <end position="86"/>
    </location>
</feature>
<dbReference type="InterPro" id="IPR036388">
    <property type="entry name" value="WH-like_DNA-bd_sf"/>
</dbReference>
<dbReference type="Pfam" id="PF00392">
    <property type="entry name" value="GntR"/>
    <property type="match status" value="1"/>
</dbReference>
<dbReference type="InterPro" id="IPR011711">
    <property type="entry name" value="GntR_C"/>
</dbReference>
<evidence type="ECO:0000313" key="6">
    <source>
        <dbReference type="Proteomes" id="UP000281594"/>
    </source>
</evidence>
<dbReference type="PANTHER" id="PTHR43537:SF45">
    <property type="entry name" value="GNTR FAMILY REGULATORY PROTEIN"/>
    <property type="match status" value="1"/>
</dbReference>
<dbReference type="GO" id="GO:0003700">
    <property type="term" value="F:DNA-binding transcription factor activity"/>
    <property type="evidence" value="ECO:0007669"/>
    <property type="project" value="InterPro"/>
</dbReference>
<gene>
    <name evidence="5" type="ORF">D3C57_135145</name>
</gene>
<dbReference type="STRING" id="1343740.M271_08365"/>
<dbReference type="GO" id="GO:0003677">
    <property type="term" value="F:DNA binding"/>
    <property type="evidence" value="ECO:0007669"/>
    <property type="project" value="UniProtKB-KW"/>
</dbReference>
<dbReference type="PROSITE" id="PS50949">
    <property type="entry name" value="HTH_GNTR"/>
    <property type="match status" value="1"/>
</dbReference>
<dbReference type="PRINTS" id="PR00035">
    <property type="entry name" value="HTHGNTR"/>
</dbReference>
<name>A0A3L8R6D1_STRRN</name>
<comment type="caution">
    <text evidence="5">The sequence shown here is derived from an EMBL/GenBank/DDBJ whole genome shotgun (WGS) entry which is preliminary data.</text>
</comment>
<dbReference type="InterPro" id="IPR036390">
    <property type="entry name" value="WH_DNA-bd_sf"/>
</dbReference>
<accession>A0A3L8R6D1</accession>
<evidence type="ECO:0000256" key="1">
    <source>
        <dbReference type="ARBA" id="ARBA00023015"/>
    </source>
</evidence>
<keyword evidence="3" id="KW-0804">Transcription</keyword>
<dbReference type="Proteomes" id="UP000281594">
    <property type="component" value="Unassembled WGS sequence"/>
</dbReference>
<keyword evidence="2" id="KW-0238">DNA-binding</keyword>
<dbReference type="SUPFAM" id="SSF46785">
    <property type="entry name" value="Winged helix' DNA-binding domain"/>
    <property type="match status" value="1"/>
</dbReference>
<dbReference type="PANTHER" id="PTHR43537">
    <property type="entry name" value="TRANSCRIPTIONAL REGULATOR, GNTR FAMILY"/>
    <property type="match status" value="1"/>
</dbReference>
<evidence type="ECO:0000256" key="3">
    <source>
        <dbReference type="ARBA" id="ARBA00023163"/>
    </source>
</evidence>
<dbReference type="CDD" id="cd07377">
    <property type="entry name" value="WHTH_GntR"/>
    <property type="match status" value="1"/>
</dbReference>
<dbReference type="SMART" id="SM00895">
    <property type="entry name" value="FCD"/>
    <property type="match status" value="1"/>
</dbReference>
<dbReference type="SMART" id="SM00345">
    <property type="entry name" value="HTH_GNTR"/>
    <property type="match status" value="1"/>
</dbReference>
<dbReference type="Gene3D" id="1.20.120.530">
    <property type="entry name" value="GntR ligand-binding domain-like"/>
    <property type="match status" value="1"/>
</dbReference>
<protein>
    <recommendedName>
        <fullName evidence="4">HTH gntR-type domain-containing protein</fullName>
    </recommendedName>
</protein>
<evidence type="ECO:0000313" key="5">
    <source>
        <dbReference type="EMBL" id="RLV74573.1"/>
    </source>
</evidence>
<dbReference type="Pfam" id="PF07729">
    <property type="entry name" value="FCD"/>
    <property type="match status" value="1"/>
</dbReference>
<proteinExistence type="predicted"/>
<dbReference type="EMBL" id="QYCY01000002">
    <property type="protein sequence ID" value="RLV74573.1"/>
    <property type="molecule type" value="Genomic_DNA"/>
</dbReference>
<dbReference type="InterPro" id="IPR008920">
    <property type="entry name" value="TF_FadR/GntR_C"/>
</dbReference>
<organism evidence="5 6">
    <name type="scientific">Streptomyces rapamycinicus (strain ATCC 29253 / DSM 41530 / NRRL 5491 / AYB-994)</name>
    <name type="common">Streptomyces hygroscopicus (strain ATCC 29253)</name>
    <dbReference type="NCBI Taxonomy" id="1343740"/>
    <lineage>
        <taxon>Bacteria</taxon>
        <taxon>Bacillati</taxon>
        <taxon>Actinomycetota</taxon>
        <taxon>Actinomycetes</taxon>
        <taxon>Kitasatosporales</taxon>
        <taxon>Streptomycetaceae</taxon>
        <taxon>Streptomyces</taxon>
        <taxon>Streptomyces violaceusniger group</taxon>
    </lineage>
</organism>